<dbReference type="Pfam" id="PF02368">
    <property type="entry name" value="Big_2"/>
    <property type="match status" value="1"/>
</dbReference>
<dbReference type="InterPro" id="IPR003343">
    <property type="entry name" value="Big_2"/>
</dbReference>
<dbReference type="InterPro" id="IPR008964">
    <property type="entry name" value="Invasin/intimin_cell_adhesion"/>
</dbReference>
<dbReference type="Pfam" id="PF14200">
    <property type="entry name" value="RicinB_lectin_2"/>
    <property type="match status" value="1"/>
</dbReference>
<organism evidence="2 3">
    <name type="scientific">Bacillus cereus</name>
    <dbReference type="NCBI Taxonomy" id="1396"/>
    <lineage>
        <taxon>Bacteria</taxon>
        <taxon>Bacillati</taxon>
        <taxon>Bacillota</taxon>
        <taxon>Bacilli</taxon>
        <taxon>Bacillales</taxon>
        <taxon>Bacillaceae</taxon>
        <taxon>Bacillus</taxon>
        <taxon>Bacillus cereus group</taxon>
    </lineage>
</organism>
<dbReference type="InterPro" id="IPR000772">
    <property type="entry name" value="Ricin_B_lectin"/>
</dbReference>
<dbReference type="PROSITE" id="PS50231">
    <property type="entry name" value="RICIN_B_LECTIN"/>
    <property type="match status" value="1"/>
</dbReference>
<dbReference type="Gene3D" id="2.80.10.50">
    <property type="match status" value="1"/>
</dbReference>
<dbReference type="EMBL" id="CP031778">
    <property type="protein sequence ID" value="QDZ74551.1"/>
    <property type="molecule type" value="Genomic_DNA"/>
</dbReference>
<evidence type="ECO:0000259" key="1">
    <source>
        <dbReference type="SMART" id="SM00635"/>
    </source>
</evidence>
<proteinExistence type="predicted"/>
<protein>
    <recommendedName>
        <fullName evidence="1">BIG2 domain-containing protein</fullName>
    </recommendedName>
</protein>
<dbReference type="Gene3D" id="2.60.40.1080">
    <property type="match status" value="1"/>
</dbReference>
<dbReference type="AlphaFoldDB" id="A0A9X7LX63"/>
<sequence>MKKIHNTIWRFGLLGLLFFYGSHDIFAQEQITQQQEQSEHLLMNIPKQHILPTALSITPSHNVYAIPGRDIQVTATVFPENSTNKNIFYTSSNSKVASIDMNGNIHVHRKGNTSITAKTINNISKSFYLYANELHGIHTVMFKHSGQLLAINHGANRTTFNTPFNHLVQKKFNGSNDQKWEFQSVDGNHYMIRNQETDGYITATGKTIETGTQILVEEKTGSPDQFWEITVSRGGHTIKSVGRGTVMDVASIRQEHGAIVHLFPEWTPTSDNQLLYISPPYMK</sequence>
<dbReference type="SMART" id="SM00635">
    <property type="entry name" value="BID_2"/>
    <property type="match status" value="1"/>
</dbReference>
<evidence type="ECO:0000313" key="3">
    <source>
        <dbReference type="Proteomes" id="UP000321735"/>
    </source>
</evidence>
<name>A0A9X7LX63_BACCE</name>
<reference evidence="2 3" key="1">
    <citation type="journal article" date="2019" name="Ecotoxicol. Environ. Saf.">
        <title>Microbial characterization of heavy metal resistant bacterial strains isolated from an electroplating wastewater treatment plant.</title>
        <authorList>
            <person name="Cai X."/>
            <person name="Zheng X."/>
            <person name="Zhang D."/>
            <person name="Iqbal W."/>
            <person name="Liu C."/>
            <person name="Yang B."/>
            <person name="Zhao X."/>
            <person name="Lu X."/>
            <person name="Mao Y."/>
        </authorList>
    </citation>
    <scope>NUCLEOTIDE SEQUENCE [LARGE SCALE GENOMIC DNA]</scope>
    <source>
        <strain evidence="2 3">Co1-1</strain>
    </source>
</reference>
<evidence type="ECO:0000313" key="2">
    <source>
        <dbReference type="EMBL" id="QDZ74551.1"/>
    </source>
</evidence>
<dbReference type="SUPFAM" id="SSF50370">
    <property type="entry name" value="Ricin B-like lectins"/>
    <property type="match status" value="1"/>
</dbReference>
<feature type="domain" description="BIG2" evidence="1">
    <location>
        <begin position="51"/>
        <end position="129"/>
    </location>
</feature>
<dbReference type="Proteomes" id="UP000321735">
    <property type="component" value="Chromosome"/>
</dbReference>
<dbReference type="CDD" id="cd00161">
    <property type="entry name" value="beta-trefoil_Ricin-like"/>
    <property type="match status" value="1"/>
</dbReference>
<dbReference type="RefSeq" id="WP_208743447.1">
    <property type="nucleotide sequence ID" value="NZ_CP031778.1"/>
</dbReference>
<accession>A0A9X7LX63</accession>
<dbReference type="SUPFAM" id="SSF49373">
    <property type="entry name" value="Invasin/intimin cell-adhesion fragments"/>
    <property type="match status" value="1"/>
</dbReference>
<gene>
    <name evidence="2" type="ORF">D0437_16345</name>
</gene>
<dbReference type="InterPro" id="IPR035992">
    <property type="entry name" value="Ricin_B-like_lectins"/>
</dbReference>